<keyword evidence="2" id="KW-1133">Transmembrane helix</keyword>
<dbReference type="PANTHER" id="PTHR33392">
    <property type="entry name" value="POLYISOPRENYL-TEICHOIC ACID--PEPTIDOGLYCAN TEICHOIC ACID TRANSFERASE TAGU"/>
    <property type="match status" value="1"/>
</dbReference>
<dbReference type="NCBIfam" id="TIGR00350">
    <property type="entry name" value="lytR_cpsA_psr"/>
    <property type="match status" value="1"/>
</dbReference>
<dbReference type="Pfam" id="PF03816">
    <property type="entry name" value="LytR_cpsA_psr"/>
    <property type="match status" value="1"/>
</dbReference>
<comment type="caution">
    <text evidence="4">The sequence shown here is derived from an EMBL/GenBank/DDBJ whole genome shotgun (WGS) entry which is preliminary data.</text>
</comment>
<gene>
    <name evidence="4" type="ORF">CE91St55_25120</name>
</gene>
<accession>A0AA37JKP2</accession>
<keyword evidence="2" id="KW-0472">Membrane</keyword>
<feature type="transmembrane region" description="Helical" evidence="2">
    <location>
        <begin position="20"/>
        <end position="39"/>
    </location>
</feature>
<dbReference type="InterPro" id="IPR004474">
    <property type="entry name" value="LytR_CpsA_psr"/>
</dbReference>
<sequence>MYELKDKKKEGTRKPIWKKAAACVMALILFFICSAMLYVTKLASTIQKIPDADIKEIKNDNLKEETEEKMGGYWTVAIFGVDSRDGNLGRGTNADTQMVLTVKRDSGEIRLASVYRDTLLMSNVAEGKCRKINSSYAEGGPEQAVTALNENLDLDIMDYVSFSWSAAADAVNLLGGIDMDITKAEYAYINSFITETVERTGIPSVHLTGPGLTHLDGVQAVAYCRLRLMDTDMQRTERQRKVMEAVLEKLKTADLATINRLLETVLPQVSTSITMADGLSLGKNAGKYHMVKTEGFPQEYGTATIGKLGHCVIPNTLETNVAGLHKFLYEDEDYQISDRVREIGREIVKQAVGE</sequence>
<evidence type="ECO:0000256" key="2">
    <source>
        <dbReference type="SAM" id="Phobius"/>
    </source>
</evidence>
<evidence type="ECO:0000313" key="5">
    <source>
        <dbReference type="Proteomes" id="UP001055091"/>
    </source>
</evidence>
<evidence type="ECO:0000259" key="3">
    <source>
        <dbReference type="Pfam" id="PF03816"/>
    </source>
</evidence>
<keyword evidence="2" id="KW-0812">Transmembrane</keyword>
<comment type="similarity">
    <text evidence="1">Belongs to the LytR/CpsA/Psr (LCP) family.</text>
</comment>
<dbReference type="EMBL" id="BQNJ01000001">
    <property type="protein sequence ID" value="GKH00531.1"/>
    <property type="molecule type" value="Genomic_DNA"/>
</dbReference>
<evidence type="ECO:0000256" key="1">
    <source>
        <dbReference type="ARBA" id="ARBA00006068"/>
    </source>
</evidence>
<proteinExistence type="inferred from homology"/>
<dbReference type="Proteomes" id="UP001055091">
    <property type="component" value="Unassembled WGS sequence"/>
</dbReference>
<feature type="domain" description="Cell envelope-related transcriptional attenuator" evidence="3">
    <location>
        <begin position="93"/>
        <end position="251"/>
    </location>
</feature>
<evidence type="ECO:0000313" key="4">
    <source>
        <dbReference type="EMBL" id="GKH00531.1"/>
    </source>
</evidence>
<dbReference type="PANTHER" id="PTHR33392:SF6">
    <property type="entry name" value="POLYISOPRENYL-TEICHOIC ACID--PEPTIDOGLYCAN TEICHOIC ACID TRANSFERASE TAGU"/>
    <property type="match status" value="1"/>
</dbReference>
<organism evidence="4 5">
    <name type="scientific">Hungatella hathewayi</name>
    <dbReference type="NCBI Taxonomy" id="154046"/>
    <lineage>
        <taxon>Bacteria</taxon>
        <taxon>Bacillati</taxon>
        <taxon>Bacillota</taxon>
        <taxon>Clostridia</taxon>
        <taxon>Lachnospirales</taxon>
        <taxon>Lachnospiraceae</taxon>
        <taxon>Hungatella</taxon>
    </lineage>
</organism>
<dbReference type="AlphaFoldDB" id="A0AA37JKP2"/>
<dbReference type="Gene3D" id="3.40.630.190">
    <property type="entry name" value="LCP protein"/>
    <property type="match status" value="1"/>
</dbReference>
<protein>
    <submittedName>
        <fullName evidence="4">LytR family transcriptional regulator</fullName>
    </submittedName>
</protein>
<name>A0AA37JKP2_9FIRM</name>
<dbReference type="RefSeq" id="WP_118041901.1">
    <property type="nucleotide sequence ID" value="NZ_BQNJ01000001.1"/>
</dbReference>
<reference evidence="4" key="1">
    <citation type="submission" date="2022-01" db="EMBL/GenBank/DDBJ databases">
        <title>Novel bile acid biosynthetic pathways are enriched in the microbiome of centenarians.</title>
        <authorList>
            <person name="Sato Y."/>
            <person name="Atarashi K."/>
            <person name="Plichta R.D."/>
            <person name="Arai Y."/>
            <person name="Sasajima S."/>
            <person name="Kearney M.S."/>
            <person name="Suda W."/>
            <person name="Takeshita K."/>
            <person name="Sasaki T."/>
            <person name="Okamoto S."/>
            <person name="Skelly N.A."/>
            <person name="Okamura Y."/>
            <person name="Vlamakis H."/>
            <person name="Li Y."/>
            <person name="Tanoue T."/>
            <person name="Takei H."/>
            <person name="Nittono H."/>
            <person name="Narushima S."/>
            <person name="Irie J."/>
            <person name="Itoh H."/>
            <person name="Moriya K."/>
            <person name="Sugiura Y."/>
            <person name="Suematsu M."/>
            <person name="Moritoki N."/>
            <person name="Shibata S."/>
            <person name="Littman R.D."/>
            <person name="Fischbach A.M."/>
            <person name="Uwamino Y."/>
            <person name="Inoue T."/>
            <person name="Honda A."/>
            <person name="Hattori M."/>
            <person name="Murai T."/>
            <person name="Xavier J.R."/>
            <person name="Hirose N."/>
            <person name="Honda K."/>
        </authorList>
    </citation>
    <scope>NUCLEOTIDE SEQUENCE</scope>
    <source>
        <strain evidence="4">CE91-St55</strain>
    </source>
</reference>
<dbReference type="InterPro" id="IPR050922">
    <property type="entry name" value="LytR/CpsA/Psr_CW_biosynth"/>
</dbReference>